<name>A0ABY5MPE5_9HYPH</name>
<evidence type="ECO:0000313" key="2">
    <source>
        <dbReference type="Proteomes" id="UP001342418"/>
    </source>
</evidence>
<keyword evidence="2" id="KW-1185">Reference proteome</keyword>
<sequence length="64" mass="6787">MKARNFMTNGMRMLPGLIALACMVSIPLAAVGTVRAGNENIIEGTYQKSSGAGFVLMVSLQRAQ</sequence>
<protein>
    <submittedName>
        <fullName evidence="1">Uncharacterized protein</fullName>
    </submittedName>
</protein>
<gene>
    <name evidence="1" type="ORF">NTH_03441</name>
</gene>
<proteinExistence type="predicted"/>
<reference evidence="1 2" key="1">
    <citation type="submission" date="2018-07" db="EMBL/GenBank/DDBJ databases">
        <title>Genome sequence of Nitratireductor thuwali#1536.</title>
        <authorList>
            <person name="Michoud G."/>
            <person name="Merlino G."/>
            <person name="Sefrji F.O."/>
            <person name="Daffonchio D."/>
        </authorList>
    </citation>
    <scope>NUCLEOTIDE SEQUENCE [LARGE SCALE GENOMIC DNA]</scope>
    <source>
        <strain evidence="2">Nit1536</strain>
    </source>
</reference>
<dbReference type="Proteomes" id="UP001342418">
    <property type="component" value="Chromosome"/>
</dbReference>
<accession>A0ABY5MPE5</accession>
<dbReference type="EMBL" id="CP030941">
    <property type="protein sequence ID" value="UUP18955.1"/>
    <property type="molecule type" value="Genomic_DNA"/>
</dbReference>
<dbReference type="RefSeq" id="WP_338531143.1">
    <property type="nucleotide sequence ID" value="NZ_CP030941.1"/>
</dbReference>
<organism evidence="1 2">
    <name type="scientific">Nitratireductor thuwali</name>
    <dbReference type="NCBI Taxonomy" id="2267699"/>
    <lineage>
        <taxon>Bacteria</taxon>
        <taxon>Pseudomonadati</taxon>
        <taxon>Pseudomonadota</taxon>
        <taxon>Alphaproteobacteria</taxon>
        <taxon>Hyphomicrobiales</taxon>
        <taxon>Phyllobacteriaceae</taxon>
        <taxon>Nitratireductor</taxon>
    </lineage>
</organism>
<evidence type="ECO:0000313" key="1">
    <source>
        <dbReference type="EMBL" id="UUP18955.1"/>
    </source>
</evidence>